<organism evidence="2 3">
    <name type="scientific">Bacteroides fragilis</name>
    <dbReference type="NCBI Taxonomy" id="817"/>
    <lineage>
        <taxon>Bacteria</taxon>
        <taxon>Pseudomonadati</taxon>
        <taxon>Bacteroidota</taxon>
        <taxon>Bacteroidia</taxon>
        <taxon>Bacteroidales</taxon>
        <taxon>Bacteroidaceae</taxon>
        <taxon>Bacteroides</taxon>
    </lineage>
</organism>
<keyword evidence="1" id="KW-0472">Membrane</keyword>
<evidence type="ECO:0000256" key="1">
    <source>
        <dbReference type="SAM" id="Phobius"/>
    </source>
</evidence>
<evidence type="ECO:0008006" key="4">
    <source>
        <dbReference type="Google" id="ProtNLM"/>
    </source>
</evidence>
<reference evidence="2 3" key="1">
    <citation type="journal article" date="2016" name="PLoS ONE">
        <title>Genomic Diversity of Enterotoxigenic Strains of Bacteroides fragilis.</title>
        <authorList>
            <person name="Pierce J.V."/>
            <person name="Bernstein H.D."/>
        </authorList>
    </citation>
    <scope>NUCLEOTIDE SEQUENCE [LARGE SCALE GENOMIC DNA]</scope>
    <source>
        <strain evidence="2 3">20793-3</strain>
    </source>
</reference>
<dbReference type="AlphaFoldDB" id="A0A853PPX8"/>
<comment type="caution">
    <text evidence="2">The sequence shown here is derived from an EMBL/GenBank/DDBJ whole genome shotgun (WGS) entry which is preliminary data.</text>
</comment>
<protein>
    <recommendedName>
        <fullName evidence="4">DUF3575 domain-containing protein</fullName>
    </recommendedName>
</protein>
<dbReference type="RefSeq" id="WP_317046202.1">
    <property type="nucleotide sequence ID" value="NZ_LIDT01000035.1"/>
</dbReference>
<evidence type="ECO:0000313" key="3">
    <source>
        <dbReference type="Proteomes" id="UP000093197"/>
    </source>
</evidence>
<accession>A0A853PPX8</accession>
<keyword evidence="1" id="KW-0812">Transmembrane</keyword>
<dbReference type="InterPro" id="IPR021958">
    <property type="entry name" value="DUF3575"/>
</dbReference>
<feature type="transmembrane region" description="Helical" evidence="1">
    <location>
        <begin position="16"/>
        <end position="42"/>
    </location>
</feature>
<proteinExistence type="predicted"/>
<keyword evidence="1" id="KW-1133">Transmembrane helix</keyword>
<name>A0A853PPX8_BACFG</name>
<dbReference type="Pfam" id="PF12099">
    <property type="entry name" value="DUF3575"/>
    <property type="match status" value="1"/>
</dbReference>
<evidence type="ECO:0000313" key="2">
    <source>
        <dbReference type="EMBL" id="OCR29034.1"/>
    </source>
</evidence>
<gene>
    <name evidence="2" type="ORF">AC094_34630</name>
</gene>
<sequence length="450" mass="50390">MSAGAVTTATAGTCNAMFLSLSVILLLVTLISAIIILSFFLVHCRRKLNSTRESLVRYINIYLSVKDFVPSDKRPVVNKMKDPVTSEEFIQIINRMLKRMMLVPLFILSALSVSAQSDMREAASPDSLYEFRFKPGNDMFFGVFKENEAQLKALSELVDYYRSSIEAGTIPLHVDGYCRSMGTDEENLRTARIRASRVKSELIVRKRLTEDCFITKLHASDGEFVTVRIVVPAHDASPAEKVVAVETDAMPMTETNSDNGEIVLPEKAETDVATATDVTAVPVSCGGNGIPRLALRANLLRWATLTPDLGVEWRISRNVGILVNGSWTSWSWNNKNRRYALWKISPEVRYYIGKEKRGYLGAMYHIGEFNYKLGDTGKQGDYQGGGITGGWQLPLNRSLSLDFHAALGYTRADYDKYNVTEGVRVRQGSDSKNYWGINQFGVTLVWKFIK</sequence>
<dbReference type="EMBL" id="LIDT01000035">
    <property type="protein sequence ID" value="OCR29034.1"/>
    <property type="molecule type" value="Genomic_DNA"/>
</dbReference>
<dbReference type="Proteomes" id="UP000093197">
    <property type="component" value="Unassembled WGS sequence"/>
</dbReference>